<dbReference type="Proteomes" id="UP000287224">
    <property type="component" value="Unassembled WGS sequence"/>
</dbReference>
<evidence type="ECO:0000313" key="1">
    <source>
        <dbReference type="EMBL" id="GCE04863.1"/>
    </source>
</evidence>
<sequence>MDNFGVERKKGGSHQAAFYRRGVERLRSGVRVRGRIVYFLLFGGAALPPHRRAKERREGIRGHP</sequence>
<dbReference type="AlphaFoldDB" id="A0A401ZDE9"/>
<keyword evidence="2" id="KW-1185">Reference proteome</keyword>
<proteinExistence type="predicted"/>
<organism evidence="1 2">
    <name type="scientific">Dictyobacter aurantiacus</name>
    <dbReference type="NCBI Taxonomy" id="1936993"/>
    <lineage>
        <taxon>Bacteria</taxon>
        <taxon>Bacillati</taxon>
        <taxon>Chloroflexota</taxon>
        <taxon>Ktedonobacteria</taxon>
        <taxon>Ktedonobacterales</taxon>
        <taxon>Dictyobacteraceae</taxon>
        <taxon>Dictyobacter</taxon>
    </lineage>
</organism>
<evidence type="ECO:0000313" key="2">
    <source>
        <dbReference type="Proteomes" id="UP000287224"/>
    </source>
</evidence>
<dbReference type="EMBL" id="BIFQ01000001">
    <property type="protein sequence ID" value="GCE04863.1"/>
    <property type="molecule type" value="Genomic_DNA"/>
</dbReference>
<protein>
    <submittedName>
        <fullName evidence="1">Uncharacterized protein</fullName>
    </submittedName>
</protein>
<name>A0A401ZDE9_9CHLR</name>
<comment type="caution">
    <text evidence="1">The sequence shown here is derived from an EMBL/GenBank/DDBJ whole genome shotgun (WGS) entry which is preliminary data.</text>
</comment>
<accession>A0A401ZDE9</accession>
<gene>
    <name evidence="1" type="ORF">KDAU_21920</name>
</gene>
<reference evidence="2" key="1">
    <citation type="submission" date="2018-12" db="EMBL/GenBank/DDBJ databases">
        <title>Tengunoibacter tsumagoiensis gen. nov., sp. nov., Dictyobacter kobayashii sp. nov., D. alpinus sp. nov., and D. joshuensis sp. nov. and description of Dictyobacteraceae fam. nov. within the order Ktedonobacterales isolated from Tengu-no-mugimeshi.</title>
        <authorList>
            <person name="Wang C.M."/>
            <person name="Zheng Y."/>
            <person name="Sakai Y."/>
            <person name="Toyoda A."/>
            <person name="Minakuchi Y."/>
            <person name="Abe K."/>
            <person name="Yokota A."/>
            <person name="Yabe S."/>
        </authorList>
    </citation>
    <scope>NUCLEOTIDE SEQUENCE [LARGE SCALE GENOMIC DNA]</scope>
    <source>
        <strain evidence="2">S-27</strain>
    </source>
</reference>